<sequence>MERDEWIPPSVRKQQQSYPKRKPPQGKSAQSKWTQGKSSQGKASSKGKPPTNHRPSAKPARPPARKPPAKRAPMLRRKRVASNPRLRIVTVRFVLIAALIAAGVRLVQVQGLEAEALTTRANKQRATTIPIPAKRGDIIDRNGMKLAFSVETRALAWSPQVVRKDYEKNKIDYDTRVKEIAAKIKAVLGDKVDENELLTKMMSDKYSTLARDVLPAQERQIRKQYREVISETQSRRDYPGGTVASNILGYANWRSDDKDPAKHNVHGLFGMENDRDAELAGEPGRQTVDTAEGADGVVIPGTERNVQQAKDGSDIELTIDADVQYDVQQKLAAYVAAQGAKGGSVIVMDAHTSEVYALANDKSFDPANPKGPNGYGNPQATGNPAVTTPYEPGSVNKIVTAAAAIEDGLTKPEDTQRVLDTHKVADRTIKDGWDHGPLNMTTTGIFAKSSNVGTLMLAERVGQDRYAEMLKKFGLGQRTGIGLPGESPGSVPERKQWSGSTFGNLPIGQGLSMTVLQMAGTYQTIANNGVRVPPRIIKSTIDRDGTRHVEPRPEGIRVVSEQTAITVRNMFRATMQKAPGNQTGTGVPAALNGFQISGKTGTGQQIDPLTGKYSESLHTITFAGILPADSPRFVVGILIDRPDYFGAPNGKTAAPLFHDIASYLAQRFNLPLSPEPSPVVPLTVG</sequence>
<evidence type="ECO:0000256" key="4">
    <source>
        <dbReference type="SAM" id="MobiDB-lite"/>
    </source>
</evidence>
<evidence type="ECO:0000313" key="8">
    <source>
        <dbReference type="Proteomes" id="UP001521150"/>
    </source>
</evidence>
<evidence type="ECO:0000313" key="7">
    <source>
        <dbReference type="EMBL" id="MCE7007474.1"/>
    </source>
</evidence>
<proteinExistence type="inferred from homology"/>
<name>A0ABS8ZI39_9PSEU</name>
<evidence type="ECO:0000259" key="5">
    <source>
        <dbReference type="Pfam" id="PF00905"/>
    </source>
</evidence>
<comment type="subcellular location">
    <subcellularLocation>
        <location evidence="1">Membrane</location>
    </subcellularLocation>
</comment>
<dbReference type="RefSeq" id="WP_233729077.1">
    <property type="nucleotide sequence ID" value="NZ_JAJVCN010000003.1"/>
</dbReference>
<dbReference type="EMBL" id="JAJVCN010000003">
    <property type="protein sequence ID" value="MCE7007474.1"/>
    <property type="molecule type" value="Genomic_DNA"/>
</dbReference>
<dbReference type="InterPro" id="IPR005311">
    <property type="entry name" value="PBP_dimer"/>
</dbReference>
<dbReference type="PANTHER" id="PTHR30627">
    <property type="entry name" value="PEPTIDOGLYCAN D,D-TRANSPEPTIDASE"/>
    <property type="match status" value="1"/>
</dbReference>
<feature type="compositionally biased region" description="Basic residues" evidence="4">
    <location>
        <begin position="63"/>
        <end position="78"/>
    </location>
</feature>
<dbReference type="Pfam" id="PF03717">
    <property type="entry name" value="PBP_dimer"/>
    <property type="match status" value="1"/>
</dbReference>
<feature type="domain" description="Penicillin-binding protein transpeptidase" evidence="5">
    <location>
        <begin position="343"/>
        <end position="661"/>
    </location>
</feature>
<dbReference type="InterPro" id="IPR050515">
    <property type="entry name" value="Beta-lactam/transpept"/>
</dbReference>
<feature type="region of interest" description="Disordered" evidence="4">
    <location>
        <begin position="1"/>
        <end position="78"/>
    </location>
</feature>
<evidence type="ECO:0000259" key="6">
    <source>
        <dbReference type="Pfam" id="PF03717"/>
    </source>
</evidence>
<comment type="caution">
    <text evidence="7">The sequence shown here is derived from an EMBL/GenBank/DDBJ whole genome shotgun (WGS) entry which is preliminary data.</text>
</comment>
<dbReference type="Pfam" id="PF00905">
    <property type="entry name" value="Transpeptidase"/>
    <property type="match status" value="1"/>
</dbReference>
<comment type="similarity">
    <text evidence="2">Belongs to the transpeptidase family.</text>
</comment>
<dbReference type="SUPFAM" id="SSF56601">
    <property type="entry name" value="beta-lactamase/transpeptidase-like"/>
    <property type="match status" value="1"/>
</dbReference>
<feature type="domain" description="Penicillin-binding protein dimerisation" evidence="6">
    <location>
        <begin position="130"/>
        <end position="291"/>
    </location>
</feature>
<accession>A0ABS8ZI39</accession>
<keyword evidence="3" id="KW-0472">Membrane</keyword>
<protein>
    <submittedName>
        <fullName evidence="7">Penicillin-binding protein 2</fullName>
    </submittedName>
</protein>
<gene>
    <name evidence="7" type="ORF">LWC34_32335</name>
</gene>
<evidence type="ECO:0000256" key="1">
    <source>
        <dbReference type="ARBA" id="ARBA00004370"/>
    </source>
</evidence>
<evidence type="ECO:0000256" key="2">
    <source>
        <dbReference type="ARBA" id="ARBA00007171"/>
    </source>
</evidence>
<reference evidence="7 8" key="1">
    <citation type="submission" date="2021-12" db="EMBL/GenBank/DDBJ databases">
        <title>Genome sequence of Kibdelosporangium philippinense ATCC 49844.</title>
        <authorList>
            <person name="Fedorov E.A."/>
            <person name="Omeragic M."/>
            <person name="Shalygina K.F."/>
            <person name="Maclea K.S."/>
        </authorList>
    </citation>
    <scope>NUCLEOTIDE SEQUENCE [LARGE SCALE GENOMIC DNA]</scope>
    <source>
        <strain evidence="7 8">ATCC 49844</strain>
    </source>
</reference>
<dbReference type="InterPro" id="IPR012338">
    <property type="entry name" value="Beta-lactam/transpept-like"/>
</dbReference>
<organism evidence="7 8">
    <name type="scientific">Kibdelosporangium philippinense</name>
    <dbReference type="NCBI Taxonomy" id="211113"/>
    <lineage>
        <taxon>Bacteria</taxon>
        <taxon>Bacillati</taxon>
        <taxon>Actinomycetota</taxon>
        <taxon>Actinomycetes</taxon>
        <taxon>Pseudonocardiales</taxon>
        <taxon>Pseudonocardiaceae</taxon>
        <taxon>Kibdelosporangium</taxon>
    </lineage>
</organism>
<dbReference type="Gene3D" id="3.40.710.10">
    <property type="entry name" value="DD-peptidase/beta-lactamase superfamily"/>
    <property type="match status" value="1"/>
</dbReference>
<dbReference type="InterPro" id="IPR001460">
    <property type="entry name" value="PCN-bd_Tpept"/>
</dbReference>
<feature type="compositionally biased region" description="Polar residues" evidence="4">
    <location>
        <begin position="376"/>
        <end position="386"/>
    </location>
</feature>
<feature type="region of interest" description="Disordered" evidence="4">
    <location>
        <begin position="367"/>
        <end position="391"/>
    </location>
</feature>
<keyword evidence="8" id="KW-1185">Reference proteome</keyword>
<dbReference type="SUPFAM" id="SSF56519">
    <property type="entry name" value="Penicillin binding protein dimerisation domain"/>
    <property type="match status" value="1"/>
</dbReference>
<dbReference type="InterPro" id="IPR036138">
    <property type="entry name" value="PBP_dimer_sf"/>
</dbReference>
<feature type="compositionally biased region" description="Low complexity" evidence="4">
    <location>
        <begin position="35"/>
        <end position="48"/>
    </location>
</feature>
<dbReference type="PANTHER" id="PTHR30627:SF1">
    <property type="entry name" value="PEPTIDOGLYCAN D,D-TRANSPEPTIDASE FTSI"/>
    <property type="match status" value="1"/>
</dbReference>
<dbReference type="Gene3D" id="3.90.1310.10">
    <property type="entry name" value="Penicillin-binding protein 2a (Domain 2)"/>
    <property type="match status" value="1"/>
</dbReference>
<dbReference type="Proteomes" id="UP001521150">
    <property type="component" value="Unassembled WGS sequence"/>
</dbReference>
<dbReference type="Gene3D" id="3.30.450.330">
    <property type="match status" value="1"/>
</dbReference>
<evidence type="ECO:0000256" key="3">
    <source>
        <dbReference type="ARBA" id="ARBA00023136"/>
    </source>
</evidence>